<sequence>MLSGDFRQYQFQSVVIALLLVLSALVVSDLASIPVAFVLSAFGITADSVVGYVVLIIEQEIVFGLVTIVYVANSKTVDFAVERPTIRTVGWIIVGTLALLGISQVVGFMFQQLGVTEGVNRIERIGREQPRLLLYLIPIAVFVIGPGEELLFRGGVQGLLRRSFSPVPAIIGASALFGVIHIPAVIGTGVGVGSYVVTTFVLGLILGALYEHTNRLLVPSLAHGIYNAILFAVLYTFSV</sequence>
<dbReference type="EC" id="3.4.-.-" evidence="3"/>
<comment type="caution">
    <text evidence="3">The sequence shown here is derived from an EMBL/GenBank/DDBJ whole genome shotgun (WGS) entry which is preliminary data.</text>
</comment>
<keyword evidence="1" id="KW-0812">Transmembrane</keyword>
<dbReference type="PANTHER" id="PTHR36435">
    <property type="entry name" value="SLR1288 PROTEIN"/>
    <property type="match status" value="1"/>
</dbReference>
<feature type="transmembrane region" description="Helical" evidence="1">
    <location>
        <begin position="164"/>
        <end position="186"/>
    </location>
</feature>
<accession>A0ABD5YQ47</accession>
<protein>
    <submittedName>
        <fullName evidence="3">CPBP family intramembrane glutamic endopeptidase</fullName>
        <ecNumber evidence="3">3.4.-.-</ecNumber>
    </submittedName>
</protein>
<evidence type="ECO:0000313" key="3">
    <source>
        <dbReference type="EMBL" id="MFC7191420.1"/>
    </source>
</evidence>
<keyword evidence="1" id="KW-1133">Transmembrane helix</keyword>
<feature type="transmembrane region" description="Helical" evidence="1">
    <location>
        <begin position="217"/>
        <end position="237"/>
    </location>
</feature>
<dbReference type="InterPro" id="IPR052710">
    <property type="entry name" value="CAAX_protease"/>
</dbReference>
<dbReference type="EMBL" id="JBHTAX010000001">
    <property type="protein sequence ID" value="MFC7191420.1"/>
    <property type="molecule type" value="Genomic_DNA"/>
</dbReference>
<reference evidence="3 4" key="1">
    <citation type="journal article" date="2019" name="Int. J. Syst. Evol. Microbiol.">
        <title>The Global Catalogue of Microorganisms (GCM) 10K type strain sequencing project: providing services to taxonomists for standard genome sequencing and annotation.</title>
        <authorList>
            <consortium name="The Broad Institute Genomics Platform"/>
            <consortium name="The Broad Institute Genome Sequencing Center for Infectious Disease"/>
            <person name="Wu L."/>
            <person name="Ma J."/>
        </authorList>
    </citation>
    <scope>NUCLEOTIDE SEQUENCE [LARGE SCALE GENOMIC DNA]</scope>
    <source>
        <strain evidence="3 4">RDMS1</strain>
    </source>
</reference>
<dbReference type="Proteomes" id="UP001596417">
    <property type="component" value="Unassembled WGS sequence"/>
</dbReference>
<dbReference type="GO" id="GO:0080120">
    <property type="term" value="P:CAAX-box protein maturation"/>
    <property type="evidence" value="ECO:0007669"/>
    <property type="project" value="UniProtKB-ARBA"/>
</dbReference>
<dbReference type="GeneID" id="76201151"/>
<feature type="transmembrane region" description="Helical" evidence="1">
    <location>
        <begin position="12"/>
        <end position="37"/>
    </location>
</feature>
<feature type="transmembrane region" description="Helical" evidence="1">
    <location>
        <begin position="91"/>
        <end position="112"/>
    </location>
</feature>
<dbReference type="AlphaFoldDB" id="A0ABD5YQ47"/>
<feature type="domain" description="CAAX prenyl protease 2/Lysostaphin resistance protein A-like" evidence="2">
    <location>
        <begin position="132"/>
        <end position="229"/>
    </location>
</feature>
<organism evidence="3 4">
    <name type="scientific">Halocatena marina</name>
    <dbReference type="NCBI Taxonomy" id="2934937"/>
    <lineage>
        <taxon>Archaea</taxon>
        <taxon>Methanobacteriati</taxon>
        <taxon>Methanobacteriota</taxon>
        <taxon>Stenosarchaea group</taxon>
        <taxon>Halobacteria</taxon>
        <taxon>Halobacteriales</taxon>
        <taxon>Natronomonadaceae</taxon>
        <taxon>Halocatena</taxon>
    </lineage>
</organism>
<gene>
    <name evidence="3" type="ORF">ACFQL7_17520</name>
</gene>
<evidence type="ECO:0000256" key="1">
    <source>
        <dbReference type="SAM" id="Phobius"/>
    </source>
</evidence>
<proteinExistence type="predicted"/>
<evidence type="ECO:0000313" key="4">
    <source>
        <dbReference type="Proteomes" id="UP001596417"/>
    </source>
</evidence>
<evidence type="ECO:0000259" key="2">
    <source>
        <dbReference type="Pfam" id="PF02517"/>
    </source>
</evidence>
<dbReference type="InterPro" id="IPR003675">
    <property type="entry name" value="Rce1/LyrA-like_dom"/>
</dbReference>
<feature type="transmembrane region" description="Helical" evidence="1">
    <location>
        <begin position="192"/>
        <end position="210"/>
    </location>
</feature>
<keyword evidence="4" id="KW-1185">Reference proteome</keyword>
<feature type="transmembrane region" description="Helical" evidence="1">
    <location>
        <begin position="132"/>
        <end position="152"/>
    </location>
</feature>
<dbReference type="Pfam" id="PF02517">
    <property type="entry name" value="Rce1-like"/>
    <property type="match status" value="1"/>
</dbReference>
<keyword evidence="1" id="KW-0472">Membrane</keyword>
<name>A0ABD5YQ47_9EURY</name>
<feature type="transmembrane region" description="Helical" evidence="1">
    <location>
        <begin position="49"/>
        <end position="71"/>
    </location>
</feature>
<dbReference type="PANTHER" id="PTHR36435:SF1">
    <property type="entry name" value="CAAX AMINO TERMINAL PROTEASE FAMILY PROTEIN"/>
    <property type="match status" value="1"/>
</dbReference>
<keyword evidence="3" id="KW-0378">Hydrolase</keyword>
<dbReference type="RefSeq" id="WP_248909098.1">
    <property type="nucleotide sequence ID" value="NZ_CP109979.1"/>
</dbReference>
<dbReference type="GO" id="GO:0004175">
    <property type="term" value="F:endopeptidase activity"/>
    <property type="evidence" value="ECO:0007669"/>
    <property type="project" value="UniProtKB-ARBA"/>
</dbReference>